<keyword evidence="1 4" id="KW-0732">Signal</keyword>
<reference evidence="6 7" key="1">
    <citation type="submission" date="2020-04" db="EMBL/GenBank/DDBJ databases">
        <title>MicrobeNet Type strains.</title>
        <authorList>
            <person name="Nicholson A.C."/>
        </authorList>
    </citation>
    <scope>NUCLEOTIDE SEQUENCE [LARGE SCALE GENOMIC DNA]</scope>
    <source>
        <strain evidence="6 7">DSM 40738</strain>
    </source>
</reference>
<evidence type="ECO:0000256" key="1">
    <source>
        <dbReference type="ARBA" id="ARBA00022729"/>
    </source>
</evidence>
<evidence type="ECO:0000313" key="6">
    <source>
        <dbReference type="EMBL" id="NKY13950.1"/>
    </source>
</evidence>
<dbReference type="PANTHER" id="PTHR46943">
    <property type="entry name" value="PENTRAXIN-RELATED PROTEIN PTX3"/>
    <property type="match status" value="1"/>
</dbReference>
<dbReference type="Pfam" id="PF13385">
    <property type="entry name" value="Laminin_G_3"/>
    <property type="match status" value="2"/>
</dbReference>
<dbReference type="GO" id="GO:0006955">
    <property type="term" value="P:immune response"/>
    <property type="evidence" value="ECO:0007669"/>
    <property type="project" value="InterPro"/>
</dbReference>
<name>A0AA44DCP1_STRE0</name>
<evidence type="ECO:0000256" key="2">
    <source>
        <dbReference type="ARBA" id="ARBA00023157"/>
    </source>
</evidence>
<dbReference type="Gene3D" id="2.60.120.200">
    <property type="match status" value="2"/>
</dbReference>
<feature type="domain" description="LamG-like jellyroll fold" evidence="5">
    <location>
        <begin position="831"/>
        <end position="983"/>
    </location>
</feature>
<dbReference type="InterPro" id="IPR013320">
    <property type="entry name" value="ConA-like_dom_sf"/>
</dbReference>
<dbReference type="PANTHER" id="PTHR46943:SF1">
    <property type="entry name" value="PENTRAXIN-RELATED PROTEIN PTX3"/>
    <property type="match status" value="1"/>
</dbReference>
<dbReference type="InterPro" id="IPR042837">
    <property type="entry name" value="PTX3"/>
</dbReference>
<dbReference type="InterPro" id="IPR006558">
    <property type="entry name" value="LamG-like"/>
</dbReference>
<accession>A0AA44DCP1</accession>
<evidence type="ECO:0000256" key="3">
    <source>
        <dbReference type="SAM" id="MobiDB-lite"/>
    </source>
</evidence>
<proteinExistence type="predicted"/>
<comment type="caution">
    <text evidence="6">The sequence shown here is derived from an EMBL/GenBank/DDBJ whole genome shotgun (WGS) entry which is preliminary data.</text>
</comment>
<evidence type="ECO:0000313" key="7">
    <source>
        <dbReference type="Proteomes" id="UP000570003"/>
    </source>
</evidence>
<feature type="domain" description="LamG-like jellyroll fold" evidence="5">
    <location>
        <begin position="1067"/>
        <end position="1230"/>
    </location>
</feature>
<keyword evidence="2" id="KW-1015">Disulfide bond</keyword>
<feature type="compositionally biased region" description="Basic and acidic residues" evidence="3">
    <location>
        <begin position="271"/>
        <end position="280"/>
    </location>
</feature>
<dbReference type="SUPFAM" id="SSF49899">
    <property type="entry name" value="Concanavalin A-like lectins/glucanases"/>
    <property type="match status" value="2"/>
</dbReference>
<dbReference type="AlphaFoldDB" id="A0AA44DCP1"/>
<gene>
    <name evidence="6" type="ORF">HGA06_07180</name>
</gene>
<feature type="chain" id="PRO_5041251561" evidence="4">
    <location>
        <begin position="30"/>
        <end position="1242"/>
    </location>
</feature>
<sequence>MPAHRRRQGSHGLLVALSLAVVATGNAFAYPVSDAAAAVKPPQAGAADASALATETGEPVEVVAERTEYTTTMANPDGTYTLTQSTAPQRVRGRDGAWRSVDVTLERRPDGTVGPKAAVADVAFSGGGDKDLLRLGARQGGSVTMRWHRSLPQPTLDGATATYPEVFPGTDLQLTATAEGYREVLVVKTPEAAANPELQDIALSVEENGLDLVPGAGGGVRAVDEDGNAVYAGPAGQMWDSAGDARTGLRSQTFTTAPADAATGQGAGPASRKDAAHPDPGDASATLPVTVAAGTVTVKPDLELLRGENTVFPVYIDPPMGLALDERTVLSSDGDRFYDFDGDYGVGNCSRLGPWYCDKYHTNRMYFEFAPTNLAGKHVVDAVFRAYETWSFSCTPQGIDLWRTNNISEGSTWPGPAQLDLMGDRTVSAGRGTACDPEQPDSWIEFHDDPAEPDENLTSTVRSFANGRFSRLTLMLRATDESNPDAWKRFDDNAQLQINYVPKPGLPSPYGVIPGNGTMRYCNPHIGDPLIVTDSTPRVQAGTQTQVQPASTAFKGSLRAYFDVERYAPDTGRWIHTWDALSPSYRPDGYLETVEMSYRADQIMYRVRMQTRSYWTHEGTTSSMSSGYTPWCYFKTDTTAPKAPQITSNGPYVPCLPNDCPGAGSPGQPGLFTFRPNPADVNPTTGASDITGYRYRLITQTGANTVNGGSPAAQSVTPALAGTHVLTVEAKDVRERYGEKAEYIFKVAPGQTAVGRWEYADRPEGTATSTTTKDTATEGTARHDATLVGGATWSERARGGPGDHSLDLNSTDPAKQQAYAATTGPAVNTRDSFTVSTWAYLTDTATNRVVLSSSGTQDSAFTLYYSAANRKWAFNRGAQDLSSTADIVSLADATSSARVWTHLAGVFDTKGNTDKTDDTIQLFVNGRPQGQPVKLSATAPAYEPWTSTDGLQIGRTKSAGAYQQYFRGHIDETTVWQRALNADEVREESRARETETLETPAVELAAHWNTEGASGTQIPESSGYGKPVLALSAEGAQLVDGDDGKELRLDGAKGHAQATGPVIDETGSFTVSARVRLDSAKLAAKPVGSRSYVLGQATPVGGESSWALWVEKVSAEGYLWRFGRTAVDAAGKISQTALASSEEAAELDTWVQVTGVYGHAEETASGHGNIRLYLDAMPQAAMDPTAFGAPTQGTGMLSTGRGTASGTTGHHLPGAVSDMRVWTGAMDTEQINTRVLGNPGDI</sequence>
<protein>
    <submittedName>
        <fullName evidence="6">LamG domain-containing protein</fullName>
    </submittedName>
</protein>
<evidence type="ECO:0000259" key="5">
    <source>
        <dbReference type="SMART" id="SM00560"/>
    </source>
</evidence>
<evidence type="ECO:0000256" key="4">
    <source>
        <dbReference type="SAM" id="SignalP"/>
    </source>
</evidence>
<organism evidence="6 7">
    <name type="scientific">Streptomyces somaliensis (strain ATCC 33201 / DSM 40738 / JCM 12659 / KCTC 9044 / NCTC 11332 / NRRL B-12077 / IP 733)</name>
    <dbReference type="NCBI Taxonomy" id="1134445"/>
    <lineage>
        <taxon>Bacteria</taxon>
        <taxon>Bacillati</taxon>
        <taxon>Actinomycetota</taxon>
        <taxon>Actinomycetes</taxon>
        <taxon>Kitasatosporales</taxon>
        <taxon>Streptomycetaceae</taxon>
        <taxon>Streptomyces</taxon>
    </lineage>
</organism>
<keyword evidence="7" id="KW-1185">Reference proteome</keyword>
<feature type="signal peptide" evidence="4">
    <location>
        <begin position="1"/>
        <end position="29"/>
    </location>
</feature>
<dbReference type="EMBL" id="JAAXOU010000047">
    <property type="protein sequence ID" value="NKY13950.1"/>
    <property type="molecule type" value="Genomic_DNA"/>
</dbReference>
<feature type="region of interest" description="Disordered" evidence="3">
    <location>
        <begin position="259"/>
        <end position="286"/>
    </location>
</feature>
<dbReference type="Proteomes" id="UP000570003">
    <property type="component" value="Unassembled WGS sequence"/>
</dbReference>
<dbReference type="SMART" id="SM00560">
    <property type="entry name" value="LamGL"/>
    <property type="match status" value="2"/>
</dbReference>